<dbReference type="Proteomes" id="UP000277007">
    <property type="component" value="Unassembled WGS sequence"/>
</dbReference>
<evidence type="ECO:0000256" key="8">
    <source>
        <dbReference type="ARBA" id="ARBA00023056"/>
    </source>
</evidence>
<keyword evidence="8 10" id="KW-0320">Glycogen biosynthesis</keyword>
<sequence>MTSDAVTTDSAEEQRRADDRALRDAARAIARAEHGDPFAVLGMHQSGPGQPVEVRAFVPGAERLWVIDSASGDPVGEAVRLLDDGFFVATLADRTQRFRYRLRAQFPLATEEFDDAYRFGPVLGELDIHLLNEGTHLRAFERLGAHPRAVDGVPGVAFALWAPNARTVSVIGDFNNWDGRRLPMRRRGVSGLWDIFVPHATVGQRYKFEVRGPGGTLLPAKADPFAFRAELRPHTASIIHGLPPYDWQDRAWREHRAHSGERNAPVSIYEVHLGSWARVPEEGDRFLTYRELADRLIPYVTDLGFTHIELLPITEHPFDGSWGYQPIGLYAPTSRHGSPEEFKEFVDACHQAGLGVLLDWVPGHFPTDPHGLGQFDGTHLYEHADPRQGFHQDWNTLIYNFGRREVQNFLLGNALFWLDQYGLDGLRVDAVASMLYLDYSRKEGEWIPNEFGGRENLDSIAFLKRMNELVYGQHPGAMTVAEESTSWPMVSRPTYLGGLGFGYKWNMGWMHDTLSYMQCDPIHRRYHHHQMTFGLIYQFSENFVLPLSHDEVVHGKGSLIEKMPGDDWQKFANLRAYYGFMFAHPGKKLLFMGAEFAQRREWSEARSLDWHLLDQPRHQGIRALIGDLNRLYRDLAPLHRTDCDPSGFEWIESNDSENSVFTFLRKADESGHIVVVVCNFTPVPRHGYRIGVPLPGRYTERLNTDSAAYGGSNLSNGDAVEAEPTRWHGRTHSLTLTLPPLATLILERWEG</sequence>
<comment type="subunit">
    <text evidence="10">Monomer.</text>
</comment>
<evidence type="ECO:0000256" key="1">
    <source>
        <dbReference type="ARBA" id="ARBA00000826"/>
    </source>
</evidence>
<dbReference type="CDD" id="cd11322">
    <property type="entry name" value="AmyAc_Glg_BE"/>
    <property type="match status" value="1"/>
</dbReference>
<keyword evidence="6 10" id="KW-0328">Glycosyltransferase</keyword>
<evidence type="ECO:0000256" key="9">
    <source>
        <dbReference type="ARBA" id="ARBA00023277"/>
    </source>
</evidence>
<dbReference type="InterPro" id="IPR013780">
    <property type="entry name" value="Glyco_hydro_b"/>
</dbReference>
<evidence type="ECO:0000259" key="12">
    <source>
        <dbReference type="SMART" id="SM00642"/>
    </source>
</evidence>
<dbReference type="OrthoDB" id="9800174at2"/>
<proteinExistence type="inferred from homology"/>
<dbReference type="PIRSF" id="PIRSF000463">
    <property type="entry name" value="GlgB"/>
    <property type="match status" value="1"/>
</dbReference>
<dbReference type="HAMAP" id="MF_00685">
    <property type="entry name" value="GlgB"/>
    <property type="match status" value="1"/>
</dbReference>
<dbReference type="InterPro" id="IPR006047">
    <property type="entry name" value="GH13_cat_dom"/>
</dbReference>
<evidence type="ECO:0000256" key="6">
    <source>
        <dbReference type="ARBA" id="ARBA00022676"/>
    </source>
</evidence>
<dbReference type="GO" id="GO:0005829">
    <property type="term" value="C:cytosol"/>
    <property type="evidence" value="ECO:0007669"/>
    <property type="project" value="TreeGrafter"/>
</dbReference>
<dbReference type="SUPFAM" id="SSF51011">
    <property type="entry name" value="Glycosyl hydrolase domain"/>
    <property type="match status" value="1"/>
</dbReference>
<keyword evidence="7 10" id="KW-0808">Transferase</keyword>
<feature type="active site" description="Nucleophile" evidence="10 11">
    <location>
        <position position="429"/>
    </location>
</feature>
<dbReference type="CDD" id="cd02855">
    <property type="entry name" value="E_set_GBE_prok_N"/>
    <property type="match status" value="1"/>
</dbReference>
<reference evidence="13 14" key="1">
    <citation type="submission" date="2018-12" db="EMBL/GenBank/DDBJ databases">
        <authorList>
            <person name="Yang Y."/>
        </authorList>
    </citation>
    <scope>NUCLEOTIDE SEQUENCE [LARGE SCALE GENOMIC DNA]</scope>
    <source>
        <strain evidence="13 14">L-25-5w-1</strain>
    </source>
</reference>
<evidence type="ECO:0000256" key="10">
    <source>
        <dbReference type="HAMAP-Rule" id="MF_00685"/>
    </source>
</evidence>
<organism evidence="13 14">
    <name type="scientific">Azospirillum griseum</name>
    <dbReference type="NCBI Taxonomy" id="2496639"/>
    <lineage>
        <taxon>Bacteria</taxon>
        <taxon>Pseudomonadati</taxon>
        <taxon>Pseudomonadota</taxon>
        <taxon>Alphaproteobacteria</taxon>
        <taxon>Rhodospirillales</taxon>
        <taxon>Azospirillaceae</taxon>
        <taxon>Azospirillum</taxon>
    </lineage>
</organism>
<dbReference type="GO" id="GO:0003844">
    <property type="term" value="F:1,4-alpha-glucan branching enzyme activity"/>
    <property type="evidence" value="ECO:0007669"/>
    <property type="project" value="UniProtKB-UniRule"/>
</dbReference>
<accession>A0A431VNM7</accession>
<dbReference type="PANTHER" id="PTHR43651">
    <property type="entry name" value="1,4-ALPHA-GLUCAN-BRANCHING ENZYME"/>
    <property type="match status" value="1"/>
</dbReference>
<dbReference type="InterPro" id="IPR037439">
    <property type="entry name" value="Branching_enzy"/>
</dbReference>
<dbReference type="InterPro" id="IPR006407">
    <property type="entry name" value="GlgB"/>
</dbReference>
<dbReference type="GO" id="GO:0005978">
    <property type="term" value="P:glycogen biosynthetic process"/>
    <property type="evidence" value="ECO:0007669"/>
    <property type="project" value="UniProtKB-UniRule"/>
</dbReference>
<keyword evidence="14" id="KW-1185">Reference proteome</keyword>
<dbReference type="InterPro" id="IPR006048">
    <property type="entry name" value="A-amylase/branching_C"/>
</dbReference>
<dbReference type="Gene3D" id="2.60.40.1180">
    <property type="entry name" value="Golgi alpha-mannosidase II"/>
    <property type="match status" value="1"/>
</dbReference>
<dbReference type="Pfam" id="PF02806">
    <property type="entry name" value="Alpha-amylase_C"/>
    <property type="match status" value="1"/>
</dbReference>
<protein>
    <recommendedName>
        <fullName evidence="10">1,4-alpha-glucan branching enzyme GlgB</fullName>
        <ecNumber evidence="10">2.4.1.18</ecNumber>
    </recommendedName>
    <alternativeName>
        <fullName evidence="10">1,4-alpha-D-glucan:1,4-alpha-D-glucan 6-glucosyl-transferase</fullName>
    </alternativeName>
    <alternativeName>
        <fullName evidence="10">Alpha-(1-&gt;4)-glucan branching enzyme</fullName>
    </alternativeName>
    <alternativeName>
        <fullName evidence="10">Glycogen branching enzyme</fullName>
        <shortName evidence="10">BE</shortName>
    </alternativeName>
</protein>
<evidence type="ECO:0000256" key="4">
    <source>
        <dbReference type="ARBA" id="ARBA00009000"/>
    </source>
</evidence>
<keyword evidence="9 10" id="KW-0119">Carbohydrate metabolism</keyword>
<dbReference type="EC" id="2.4.1.18" evidence="10"/>
<dbReference type="Pfam" id="PF22019">
    <property type="entry name" value="GlgB_N"/>
    <property type="match status" value="1"/>
</dbReference>
<dbReference type="InterPro" id="IPR014756">
    <property type="entry name" value="Ig_E-set"/>
</dbReference>
<dbReference type="NCBIfam" id="NF008967">
    <property type="entry name" value="PRK12313.1"/>
    <property type="match status" value="1"/>
</dbReference>
<dbReference type="InterPro" id="IPR013783">
    <property type="entry name" value="Ig-like_fold"/>
</dbReference>
<dbReference type="Gene3D" id="2.60.40.10">
    <property type="entry name" value="Immunoglobulins"/>
    <property type="match status" value="1"/>
</dbReference>
<comment type="function">
    <text evidence="2 10">Catalyzes the formation of the alpha-1,6-glucosidic linkages in glycogen by scission of a 1,4-alpha-linked oligosaccharide from growing alpha-1,4-glucan chains and the subsequent attachment of the oligosaccharide to the alpha-1,6 position.</text>
</comment>
<dbReference type="InterPro" id="IPR017853">
    <property type="entry name" value="GH"/>
</dbReference>
<dbReference type="InterPro" id="IPR054169">
    <property type="entry name" value="GlgB_N"/>
</dbReference>
<dbReference type="FunFam" id="2.60.40.10:FF:000169">
    <property type="entry name" value="1,4-alpha-glucan branching enzyme GlgB"/>
    <property type="match status" value="1"/>
</dbReference>
<name>A0A431VNM7_9PROT</name>
<dbReference type="FunFam" id="2.60.40.1180:FF:000002">
    <property type="entry name" value="1,4-alpha-glucan branching enzyme GlgB"/>
    <property type="match status" value="1"/>
</dbReference>
<comment type="similarity">
    <text evidence="4 10">Belongs to the glycosyl hydrolase 13 family. GlgB subfamily.</text>
</comment>
<dbReference type="SUPFAM" id="SSF81296">
    <property type="entry name" value="E set domains"/>
    <property type="match status" value="1"/>
</dbReference>
<feature type="domain" description="Glycosyl hydrolase family 13 catalytic" evidence="12">
    <location>
        <begin position="270"/>
        <end position="639"/>
    </location>
</feature>
<comment type="pathway">
    <text evidence="3 10">Glycan biosynthesis; glycogen biosynthesis.</text>
</comment>
<dbReference type="SUPFAM" id="SSF51445">
    <property type="entry name" value="(Trans)glycosidases"/>
    <property type="match status" value="1"/>
</dbReference>
<evidence type="ECO:0000256" key="11">
    <source>
        <dbReference type="PIRSR" id="PIRSR000463-1"/>
    </source>
</evidence>
<evidence type="ECO:0000256" key="7">
    <source>
        <dbReference type="ARBA" id="ARBA00022679"/>
    </source>
</evidence>
<dbReference type="Pfam" id="PF02922">
    <property type="entry name" value="CBM_48"/>
    <property type="match status" value="1"/>
</dbReference>
<dbReference type="GO" id="GO:0043169">
    <property type="term" value="F:cation binding"/>
    <property type="evidence" value="ECO:0007669"/>
    <property type="project" value="InterPro"/>
</dbReference>
<dbReference type="SMART" id="SM00642">
    <property type="entry name" value="Aamy"/>
    <property type="match status" value="1"/>
</dbReference>
<dbReference type="NCBIfam" id="NF003811">
    <property type="entry name" value="PRK05402.1"/>
    <property type="match status" value="1"/>
</dbReference>
<dbReference type="FunFam" id="3.20.20.80:FF:000003">
    <property type="entry name" value="1,4-alpha-glucan branching enzyme GlgB"/>
    <property type="match status" value="1"/>
</dbReference>
<evidence type="ECO:0000313" key="14">
    <source>
        <dbReference type="Proteomes" id="UP000277007"/>
    </source>
</evidence>
<dbReference type="EMBL" id="RXMA01000001">
    <property type="protein sequence ID" value="RTR24340.1"/>
    <property type="molecule type" value="Genomic_DNA"/>
</dbReference>
<evidence type="ECO:0000256" key="2">
    <source>
        <dbReference type="ARBA" id="ARBA00002953"/>
    </source>
</evidence>
<dbReference type="AlphaFoldDB" id="A0A431VNM7"/>
<keyword evidence="5 10" id="KW-0321">Glycogen metabolism</keyword>
<dbReference type="InterPro" id="IPR004193">
    <property type="entry name" value="Glyco_hydro_13_N"/>
</dbReference>
<comment type="caution">
    <text evidence="13">The sequence shown here is derived from an EMBL/GenBank/DDBJ whole genome shotgun (WGS) entry which is preliminary data.</text>
</comment>
<dbReference type="GO" id="GO:0004553">
    <property type="term" value="F:hydrolase activity, hydrolyzing O-glycosyl compounds"/>
    <property type="evidence" value="ECO:0007669"/>
    <property type="project" value="InterPro"/>
</dbReference>
<feature type="active site" description="Proton donor" evidence="10 11">
    <location>
        <position position="482"/>
    </location>
</feature>
<evidence type="ECO:0000313" key="13">
    <source>
        <dbReference type="EMBL" id="RTR24340.1"/>
    </source>
</evidence>
<evidence type="ECO:0000256" key="5">
    <source>
        <dbReference type="ARBA" id="ARBA00022600"/>
    </source>
</evidence>
<dbReference type="Pfam" id="PF00128">
    <property type="entry name" value="Alpha-amylase"/>
    <property type="match status" value="1"/>
</dbReference>
<dbReference type="InterPro" id="IPR044143">
    <property type="entry name" value="GlgB_N_E_set_prok"/>
</dbReference>
<evidence type="ECO:0000256" key="3">
    <source>
        <dbReference type="ARBA" id="ARBA00004964"/>
    </source>
</evidence>
<dbReference type="Gene3D" id="3.20.20.80">
    <property type="entry name" value="Glycosidases"/>
    <property type="match status" value="1"/>
</dbReference>
<comment type="catalytic activity">
    <reaction evidence="1 10">
        <text>Transfers a segment of a (1-&gt;4)-alpha-D-glucan chain to a primary hydroxy group in a similar glucan chain.</text>
        <dbReference type="EC" id="2.4.1.18"/>
    </reaction>
</comment>
<gene>
    <name evidence="10 13" type="primary">glgB</name>
    <name evidence="13" type="ORF">EJ903_00760</name>
</gene>
<dbReference type="NCBIfam" id="TIGR01515">
    <property type="entry name" value="branching_enzym"/>
    <property type="match status" value="1"/>
</dbReference>
<dbReference type="RefSeq" id="WP_126611195.1">
    <property type="nucleotide sequence ID" value="NZ_JBHUCY010000008.1"/>
</dbReference>
<dbReference type="PANTHER" id="PTHR43651:SF3">
    <property type="entry name" value="1,4-ALPHA-GLUCAN-BRANCHING ENZYME"/>
    <property type="match status" value="1"/>
</dbReference>
<dbReference type="UniPathway" id="UPA00164"/>